<dbReference type="EMBL" id="JAULSO010000003">
    <property type="protein sequence ID" value="KAK3684735.1"/>
    <property type="molecule type" value="Genomic_DNA"/>
</dbReference>
<evidence type="ECO:0000313" key="3">
    <source>
        <dbReference type="Proteomes" id="UP001270362"/>
    </source>
</evidence>
<dbReference type="AlphaFoldDB" id="A0AAE0X4K5"/>
<evidence type="ECO:0000313" key="2">
    <source>
        <dbReference type="EMBL" id="KAK3684735.1"/>
    </source>
</evidence>
<sequence>MAAPPPPQTGPAHKSKPKPKPKKADDEAPLPAPPQISIRTQHMTGLLVDVYGLAELPPSAARVSCLWLHHPRTRSKETMADIAARCVAAWNDANTGAGTDRGLIALAFDQRNHGSRLVHELANASWREGNATHAQDMFGVIAGAVADQAVLLDAVGGYLFHDHDHDQEQAGKQRVVIDQHLALGVSLGGHSVWQAMFADPRIRAGVVVIGCPDFMNLISDRARRSRLATYSAAEGKEQGASFLGSKDFPLSLVEACQKLDPKAILFGTAPVPSSSPSPGAADDNEILRQQEILHERLHDKKFLLCSGGDDKLVPYRCAEPFMQWFKAAIGSQFKDENIDLVDKVYPGIGHEFSTAMIRDAVQFVTDVVASAGRDGGSGDEQRASKI</sequence>
<name>A0AAE0X4K5_9PEZI</name>
<dbReference type="PANTHER" id="PTHR47381">
    <property type="entry name" value="ALPHA/BETA-HYDROLASES SUPERFAMILY PROTEIN"/>
    <property type="match status" value="1"/>
</dbReference>
<reference evidence="2" key="2">
    <citation type="submission" date="2023-06" db="EMBL/GenBank/DDBJ databases">
        <authorList>
            <consortium name="Lawrence Berkeley National Laboratory"/>
            <person name="Haridas S."/>
            <person name="Hensen N."/>
            <person name="Bonometti L."/>
            <person name="Westerberg I."/>
            <person name="Brannstrom I.O."/>
            <person name="Guillou S."/>
            <person name="Cros-Aarteil S."/>
            <person name="Calhoun S."/>
            <person name="Kuo A."/>
            <person name="Mondo S."/>
            <person name="Pangilinan J."/>
            <person name="Riley R."/>
            <person name="Labutti K."/>
            <person name="Andreopoulos B."/>
            <person name="Lipzen A."/>
            <person name="Chen C."/>
            <person name="Yanf M."/>
            <person name="Daum C."/>
            <person name="Ng V."/>
            <person name="Clum A."/>
            <person name="Steindorff A."/>
            <person name="Ohm R."/>
            <person name="Martin F."/>
            <person name="Silar P."/>
            <person name="Natvig D."/>
            <person name="Lalanne C."/>
            <person name="Gautier V."/>
            <person name="Ament-Velasquez S.L."/>
            <person name="Kruys A."/>
            <person name="Hutchinson M.I."/>
            <person name="Powell A.J."/>
            <person name="Barry K."/>
            <person name="Miller A.N."/>
            <person name="Grigoriev I.V."/>
            <person name="Debuchy R."/>
            <person name="Gladieux P."/>
            <person name="Thoren M.H."/>
            <person name="Johannesson H."/>
        </authorList>
    </citation>
    <scope>NUCLEOTIDE SEQUENCE</scope>
    <source>
        <strain evidence="2">CBS 314.62</strain>
    </source>
</reference>
<organism evidence="2 3">
    <name type="scientific">Podospora appendiculata</name>
    <dbReference type="NCBI Taxonomy" id="314037"/>
    <lineage>
        <taxon>Eukaryota</taxon>
        <taxon>Fungi</taxon>
        <taxon>Dikarya</taxon>
        <taxon>Ascomycota</taxon>
        <taxon>Pezizomycotina</taxon>
        <taxon>Sordariomycetes</taxon>
        <taxon>Sordariomycetidae</taxon>
        <taxon>Sordariales</taxon>
        <taxon>Podosporaceae</taxon>
        <taxon>Podospora</taxon>
    </lineage>
</organism>
<gene>
    <name evidence="2" type="ORF">B0T22DRAFT_196463</name>
</gene>
<feature type="region of interest" description="Disordered" evidence="1">
    <location>
        <begin position="1"/>
        <end position="37"/>
    </location>
</feature>
<dbReference type="PANTHER" id="PTHR47381:SF3">
    <property type="entry name" value="ALPHA_BETA-HYDROLASES SUPERFAMILY PROTEIN"/>
    <property type="match status" value="1"/>
</dbReference>
<protein>
    <submittedName>
        <fullName evidence="2">Uncharacterized protein</fullName>
    </submittedName>
</protein>
<dbReference type="InterPro" id="IPR029058">
    <property type="entry name" value="AB_hydrolase_fold"/>
</dbReference>
<accession>A0AAE0X4K5</accession>
<reference evidence="2" key="1">
    <citation type="journal article" date="2023" name="Mol. Phylogenet. Evol.">
        <title>Genome-scale phylogeny and comparative genomics of the fungal order Sordariales.</title>
        <authorList>
            <person name="Hensen N."/>
            <person name="Bonometti L."/>
            <person name="Westerberg I."/>
            <person name="Brannstrom I.O."/>
            <person name="Guillou S."/>
            <person name="Cros-Aarteil S."/>
            <person name="Calhoun S."/>
            <person name="Haridas S."/>
            <person name="Kuo A."/>
            <person name="Mondo S."/>
            <person name="Pangilinan J."/>
            <person name="Riley R."/>
            <person name="LaButti K."/>
            <person name="Andreopoulos B."/>
            <person name="Lipzen A."/>
            <person name="Chen C."/>
            <person name="Yan M."/>
            <person name="Daum C."/>
            <person name="Ng V."/>
            <person name="Clum A."/>
            <person name="Steindorff A."/>
            <person name="Ohm R.A."/>
            <person name="Martin F."/>
            <person name="Silar P."/>
            <person name="Natvig D.O."/>
            <person name="Lalanne C."/>
            <person name="Gautier V."/>
            <person name="Ament-Velasquez S.L."/>
            <person name="Kruys A."/>
            <person name="Hutchinson M.I."/>
            <person name="Powell A.J."/>
            <person name="Barry K."/>
            <person name="Miller A.N."/>
            <person name="Grigoriev I.V."/>
            <person name="Debuchy R."/>
            <person name="Gladieux P."/>
            <person name="Hiltunen Thoren M."/>
            <person name="Johannesson H."/>
        </authorList>
    </citation>
    <scope>NUCLEOTIDE SEQUENCE</scope>
    <source>
        <strain evidence="2">CBS 314.62</strain>
    </source>
</reference>
<dbReference type="Gene3D" id="3.40.50.1820">
    <property type="entry name" value="alpha/beta hydrolase"/>
    <property type="match status" value="1"/>
</dbReference>
<evidence type="ECO:0000256" key="1">
    <source>
        <dbReference type="SAM" id="MobiDB-lite"/>
    </source>
</evidence>
<dbReference type="SUPFAM" id="SSF53474">
    <property type="entry name" value="alpha/beta-Hydrolases"/>
    <property type="match status" value="1"/>
</dbReference>
<proteinExistence type="predicted"/>
<dbReference type="Proteomes" id="UP001270362">
    <property type="component" value="Unassembled WGS sequence"/>
</dbReference>
<comment type="caution">
    <text evidence="2">The sequence shown here is derived from an EMBL/GenBank/DDBJ whole genome shotgun (WGS) entry which is preliminary data.</text>
</comment>
<keyword evidence="3" id="KW-1185">Reference proteome</keyword>